<dbReference type="AlphaFoldDB" id="A0A1M7C5N8"/>
<gene>
    <name evidence="4" type="ORF">SAMN05444266_104203</name>
</gene>
<sequence length="185" mass="21059">MTMRKNLIIGSAAAVAAAGVMLYLKGRSVSIPRGATPVQPFDLSRYLGTWYEIARKDYRFERNMSNVTATYSLTPKGEVLVDNRGYDEATGEWRESTGKAKFVGDKTTARFRVSFFPFIYAGYNVIDIDDDYQHALVVGDNLDYIWFLSRTPELPESVRERFMAKAEELGYLITSLIWTTHDRKA</sequence>
<dbReference type="PANTHER" id="PTHR10612:SF34">
    <property type="entry name" value="APOLIPOPROTEIN D"/>
    <property type="match status" value="1"/>
</dbReference>
<dbReference type="InterPro" id="IPR022271">
    <property type="entry name" value="Lipocalin_ApoD"/>
</dbReference>
<evidence type="ECO:0000313" key="4">
    <source>
        <dbReference type="EMBL" id="SHL62520.1"/>
    </source>
</evidence>
<dbReference type="InterPro" id="IPR047202">
    <property type="entry name" value="Lipocalin_Blc-like_dom"/>
</dbReference>
<dbReference type="STRING" id="1419482.SAMN05444266_104203"/>
<reference evidence="4 5" key="1">
    <citation type="submission" date="2016-11" db="EMBL/GenBank/DDBJ databases">
        <authorList>
            <person name="Jaros S."/>
            <person name="Januszkiewicz K."/>
            <person name="Wedrychowicz H."/>
        </authorList>
    </citation>
    <scope>NUCLEOTIDE SEQUENCE [LARGE SCALE GENOMIC DNA]</scope>
    <source>
        <strain evidence="4 5">DSM 27406</strain>
    </source>
</reference>
<accession>A0A1M7C5N8</accession>
<proteinExistence type="inferred from homology"/>
<keyword evidence="4" id="KW-0449">Lipoprotein</keyword>
<dbReference type="InterPro" id="IPR002446">
    <property type="entry name" value="Lipocalin_bac"/>
</dbReference>
<dbReference type="PANTHER" id="PTHR10612">
    <property type="entry name" value="APOLIPOPROTEIN D"/>
    <property type="match status" value="1"/>
</dbReference>
<organism evidence="4 5">
    <name type="scientific">Chitinophaga jiangningensis</name>
    <dbReference type="NCBI Taxonomy" id="1419482"/>
    <lineage>
        <taxon>Bacteria</taxon>
        <taxon>Pseudomonadati</taxon>
        <taxon>Bacteroidota</taxon>
        <taxon>Chitinophagia</taxon>
        <taxon>Chitinophagales</taxon>
        <taxon>Chitinophagaceae</taxon>
        <taxon>Chitinophaga</taxon>
    </lineage>
</organism>
<comment type="similarity">
    <text evidence="1 2">Belongs to the calycin superfamily. Lipocalin family.</text>
</comment>
<dbReference type="CDD" id="cd19438">
    <property type="entry name" value="lipocalin_Blc-like"/>
    <property type="match status" value="1"/>
</dbReference>
<dbReference type="PRINTS" id="PR01171">
    <property type="entry name" value="BCTLIPOCALIN"/>
</dbReference>
<protein>
    <submittedName>
        <fullName evidence="4">Apolipoprotein D and lipocalin family protein</fullName>
    </submittedName>
</protein>
<feature type="domain" description="Lipocalin/cytosolic fatty-acid binding" evidence="3">
    <location>
        <begin position="41"/>
        <end position="180"/>
    </location>
</feature>
<dbReference type="InterPro" id="IPR022272">
    <property type="entry name" value="Lipocalin_CS"/>
</dbReference>
<dbReference type="EMBL" id="FRBL01000004">
    <property type="protein sequence ID" value="SHL62520.1"/>
    <property type="molecule type" value="Genomic_DNA"/>
</dbReference>
<dbReference type="SUPFAM" id="SSF50814">
    <property type="entry name" value="Lipocalins"/>
    <property type="match status" value="1"/>
</dbReference>
<evidence type="ECO:0000313" key="5">
    <source>
        <dbReference type="Proteomes" id="UP000184420"/>
    </source>
</evidence>
<dbReference type="InterPro" id="IPR012674">
    <property type="entry name" value="Calycin"/>
</dbReference>
<dbReference type="Proteomes" id="UP000184420">
    <property type="component" value="Unassembled WGS sequence"/>
</dbReference>
<dbReference type="Gene3D" id="2.40.128.20">
    <property type="match status" value="1"/>
</dbReference>
<name>A0A1M7C5N8_9BACT</name>
<evidence type="ECO:0000259" key="3">
    <source>
        <dbReference type="Pfam" id="PF08212"/>
    </source>
</evidence>
<dbReference type="GO" id="GO:0006950">
    <property type="term" value="P:response to stress"/>
    <property type="evidence" value="ECO:0007669"/>
    <property type="project" value="UniProtKB-ARBA"/>
</dbReference>
<dbReference type="PROSITE" id="PS00213">
    <property type="entry name" value="LIPOCALIN"/>
    <property type="match status" value="1"/>
</dbReference>
<evidence type="ECO:0000256" key="2">
    <source>
        <dbReference type="PIRNR" id="PIRNR036893"/>
    </source>
</evidence>
<dbReference type="PIRSF" id="PIRSF036893">
    <property type="entry name" value="Lipocalin_ApoD"/>
    <property type="match status" value="1"/>
</dbReference>
<dbReference type="InterPro" id="IPR000566">
    <property type="entry name" value="Lipocln_cytosolic_FA-bd_dom"/>
</dbReference>
<dbReference type="Pfam" id="PF08212">
    <property type="entry name" value="Lipocalin_2"/>
    <property type="match status" value="1"/>
</dbReference>
<evidence type="ECO:0000256" key="1">
    <source>
        <dbReference type="ARBA" id="ARBA00006889"/>
    </source>
</evidence>
<keyword evidence="5" id="KW-1185">Reference proteome</keyword>